<dbReference type="InterPro" id="IPR045336">
    <property type="entry name" value="MmgE_PrpD_N"/>
</dbReference>
<name>A0ABV9H942_9HYPH</name>
<comment type="similarity">
    <text evidence="1">Belongs to the PrpD family.</text>
</comment>
<keyword evidence="5" id="KW-1185">Reference proteome</keyword>
<feature type="domain" description="MmgE/PrpD N-terminal" evidence="2">
    <location>
        <begin position="6"/>
        <end position="235"/>
    </location>
</feature>
<accession>A0ABV9H942</accession>
<dbReference type="Gene3D" id="3.30.1330.120">
    <property type="entry name" value="2-methylcitrate dehydratase PrpD"/>
    <property type="match status" value="1"/>
</dbReference>
<proteinExistence type="inferred from homology"/>
<dbReference type="PANTHER" id="PTHR16943:SF8">
    <property type="entry name" value="2-METHYLCITRATE DEHYDRATASE"/>
    <property type="match status" value="1"/>
</dbReference>
<dbReference type="InterPro" id="IPR042188">
    <property type="entry name" value="MmgE/PrpD_sf_2"/>
</dbReference>
<dbReference type="Pfam" id="PF19305">
    <property type="entry name" value="MmgE_PrpD_C"/>
    <property type="match status" value="1"/>
</dbReference>
<dbReference type="InterPro" id="IPR005656">
    <property type="entry name" value="MmgE_PrpD"/>
</dbReference>
<dbReference type="InterPro" id="IPR045337">
    <property type="entry name" value="MmgE_PrpD_C"/>
</dbReference>
<dbReference type="Proteomes" id="UP001596042">
    <property type="component" value="Unassembled WGS sequence"/>
</dbReference>
<dbReference type="EMBL" id="JBHSEL010000118">
    <property type="protein sequence ID" value="MFC4625953.1"/>
    <property type="molecule type" value="Genomic_DNA"/>
</dbReference>
<sequence>MHALTKLAEFVANHPEGALTPETRAAIELLLLDLMGATAAGLHSQLATAARQAAIEAYGPGKAQVWLTGTQLSVTGAAMANSAAASALDIDDGHRGAAGHAGAGVIPAALAVGQAINAADNDILDAIALGYDVALRIASSRPTSTIESYSSGRWVSYGAAAACGRLLKLDAEKMAHALAIAGSEGPIIFPSGTSKFQGSTVKEGIPPAVVAGITGAYRAKAGATGPIDLLDNEQRYDPTILFAQLGQVWELQKCYLKPYACCRYMHAAIDAILKLRRDGKPIRKLRIETFPQALRLANERKPKTLEGGQYSFYFSCALAALRGAHALQPVDPANLEDPEILALASRIELEASPDFATVFPVQTPARVVINQGDGDEELIIHHPLGDVANPMSWDQVVQKFRNIARVSLDEAAKDQIISAIHRLEQTGFSKLFQALAKS</sequence>
<evidence type="ECO:0000256" key="1">
    <source>
        <dbReference type="ARBA" id="ARBA00006174"/>
    </source>
</evidence>
<feature type="domain" description="MmgE/PrpD C-terminal" evidence="3">
    <location>
        <begin position="259"/>
        <end position="423"/>
    </location>
</feature>
<organism evidence="4 5">
    <name type="scientific">Daeguia caeni</name>
    <dbReference type="NCBI Taxonomy" id="439612"/>
    <lineage>
        <taxon>Bacteria</taxon>
        <taxon>Pseudomonadati</taxon>
        <taxon>Pseudomonadota</taxon>
        <taxon>Alphaproteobacteria</taxon>
        <taxon>Hyphomicrobiales</taxon>
        <taxon>Brucellaceae</taxon>
        <taxon>Daeguia</taxon>
    </lineage>
</organism>
<dbReference type="SUPFAM" id="SSF103378">
    <property type="entry name" value="2-methylcitrate dehydratase PrpD"/>
    <property type="match status" value="1"/>
</dbReference>
<dbReference type="InterPro" id="IPR036148">
    <property type="entry name" value="MmgE/PrpD_sf"/>
</dbReference>
<evidence type="ECO:0000259" key="3">
    <source>
        <dbReference type="Pfam" id="PF19305"/>
    </source>
</evidence>
<dbReference type="PANTHER" id="PTHR16943">
    <property type="entry name" value="2-METHYLCITRATE DEHYDRATASE-RELATED"/>
    <property type="match status" value="1"/>
</dbReference>
<dbReference type="Gene3D" id="1.10.4100.10">
    <property type="entry name" value="2-methylcitrate dehydratase PrpD"/>
    <property type="match status" value="1"/>
</dbReference>
<reference evidence="5" key="1">
    <citation type="journal article" date="2019" name="Int. J. Syst. Evol. Microbiol.">
        <title>The Global Catalogue of Microorganisms (GCM) 10K type strain sequencing project: providing services to taxonomists for standard genome sequencing and annotation.</title>
        <authorList>
            <consortium name="The Broad Institute Genomics Platform"/>
            <consortium name="The Broad Institute Genome Sequencing Center for Infectious Disease"/>
            <person name="Wu L."/>
            <person name="Ma J."/>
        </authorList>
    </citation>
    <scope>NUCLEOTIDE SEQUENCE [LARGE SCALE GENOMIC DNA]</scope>
    <source>
        <strain evidence="5">CGMCC 1.15731</strain>
    </source>
</reference>
<dbReference type="InterPro" id="IPR042183">
    <property type="entry name" value="MmgE/PrpD_sf_1"/>
</dbReference>
<protein>
    <submittedName>
        <fullName evidence="4">MmgE/PrpD family protein</fullName>
    </submittedName>
</protein>
<evidence type="ECO:0000259" key="2">
    <source>
        <dbReference type="Pfam" id="PF03972"/>
    </source>
</evidence>
<comment type="caution">
    <text evidence="4">The sequence shown here is derived from an EMBL/GenBank/DDBJ whole genome shotgun (WGS) entry which is preliminary data.</text>
</comment>
<evidence type="ECO:0000313" key="5">
    <source>
        <dbReference type="Proteomes" id="UP001596042"/>
    </source>
</evidence>
<gene>
    <name evidence="4" type="ORF">ACFO1V_12165</name>
</gene>
<dbReference type="Pfam" id="PF03972">
    <property type="entry name" value="MmgE_PrpD_N"/>
    <property type="match status" value="1"/>
</dbReference>
<dbReference type="RefSeq" id="WP_374833339.1">
    <property type="nucleotide sequence ID" value="NZ_JBHEEZ010000023.1"/>
</dbReference>
<evidence type="ECO:0000313" key="4">
    <source>
        <dbReference type="EMBL" id="MFC4625953.1"/>
    </source>
</evidence>